<feature type="coiled-coil region" evidence="1">
    <location>
        <begin position="19"/>
        <end position="60"/>
    </location>
</feature>
<name>A0A174ATF1_9CLOT</name>
<reference evidence="2 3" key="1">
    <citation type="submission" date="2015-09" db="EMBL/GenBank/DDBJ databases">
        <authorList>
            <consortium name="Pathogen Informatics"/>
        </authorList>
    </citation>
    <scope>NUCLEOTIDE SEQUENCE [LARGE SCALE GENOMIC DNA]</scope>
    <source>
        <strain evidence="2 3">2789STDY5834855</strain>
    </source>
</reference>
<feature type="coiled-coil region" evidence="1">
    <location>
        <begin position="115"/>
        <end position="165"/>
    </location>
</feature>
<gene>
    <name evidence="2" type="ORF">ERS852470_00999</name>
</gene>
<sequence length="311" mass="36429">MVSEINLKIKKLKEDISVKNKLDNEIVVLERNLKNEEIELSNLEKKLKKEKKDVDNLNKTSFSNFFATIFKNKDEKLEKEKEEYLNVKIKHEEVLYNINVIKSDLQNKKEKLFSIENCEKEYEKVMDEKISILKNNGDYATKENIKRLDDKLNELIDKNNEIREAYGAGKRLLEEVVSAKEELEGAKKWGTFDIIGGDAMSSIAKQSKIRKANIKFERVSQLISEFNKELGDIKLNSLEFSNVTFALDVFFDNIFTDISVQRRINESIDEIENLENKIKEILYVLQDKDEEVVRNLNNIKNEYILFIEEAN</sequence>
<dbReference type="AlphaFoldDB" id="A0A174ATF1"/>
<evidence type="ECO:0000256" key="1">
    <source>
        <dbReference type="SAM" id="Coils"/>
    </source>
</evidence>
<feature type="coiled-coil region" evidence="1">
    <location>
        <begin position="257"/>
        <end position="291"/>
    </location>
</feature>
<dbReference type="PANTHER" id="PTHR21974">
    <property type="entry name" value="RE15880P"/>
    <property type="match status" value="1"/>
</dbReference>
<accession>A0A174ATF1</accession>
<dbReference type="GeneID" id="83011394"/>
<evidence type="ECO:0000313" key="3">
    <source>
        <dbReference type="Proteomes" id="UP000095558"/>
    </source>
</evidence>
<dbReference type="OrthoDB" id="3540923at2"/>
<dbReference type="Proteomes" id="UP000095558">
    <property type="component" value="Unassembled WGS sequence"/>
</dbReference>
<dbReference type="PANTHER" id="PTHR21974:SF2">
    <property type="entry name" value="RE15880P"/>
    <property type="match status" value="1"/>
</dbReference>
<proteinExistence type="predicted"/>
<keyword evidence="1" id="KW-0175">Coiled coil</keyword>
<evidence type="ECO:0000313" key="2">
    <source>
        <dbReference type="EMBL" id="CUN90810.1"/>
    </source>
</evidence>
<dbReference type="RefSeq" id="WP_042396611.1">
    <property type="nucleotide sequence ID" value="NZ_CYZV01000008.1"/>
</dbReference>
<organism evidence="2 3">
    <name type="scientific">Clostridium disporicum</name>
    <dbReference type="NCBI Taxonomy" id="84024"/>
    <lineage>
        <taxon>Bacteria</taxon>
        <taxon>Bacillati</taxon>
        <taxon>Bacillota</taxon>
        <taxon>Clostridia</taxon>
        <taxon>Eubacteriales</taxon>
        <taxon>Clostridiaceae</taxon>
        <taxon>Clostridium</taxon>
    </lineage>
</organism>
<dbReference type="EMBL" id="CYZV01000008">
    <property type="protein sequence ID" value="CUN90810.1"/>
    <property type="molecule type" value="Genomic_DNA"/>
</dbReference>
<protein>
    <submittedName>
        <fullName evidence="2">Uncharacterized protein</fullName>
    </submittedName>
</protein>